<gene>
    <name evidence="2" type="ORF">FRX31_020013</name>
</gene>
<evidence type="ECO:0000256" key="1">
    <source>
        <dbReference type="SAM" id="MobiDB-lite"/>
    </source>
</evidence>
<sequence>MQSERKFDFSSMNVEIDDFANDISNFGCDTESQDHGKVADATNALKRKRSNEEFEVSSNDDGGGKTVKTQVGEPIERRGSDVNAKLPTHGRVLHIITRAGAGCKCCLF</sequence>
<dbReference type="Proteomes" id="UP000554482">
    <property type="component" value="Unassembled WGS sequence"/>
</dbReference>
<feature type="region of interest" description="Disordered" evidence="1">
    <location>
        <begin position="42"/>
        <end position="83"/>
    </location>
</feature>
<evidence type="ECO:0000313" key="3">
    <source>
        <dbReference type="Proteomes" id="UP000554482"/>
    </source>
</evidence>
<organism evidence="2 3">
    <name type="scientific">Thalictrum thalictroides</name>
    <name type="common">Rue-anemone</name>
    <name type="synonym">Anemone thalictroides</name>
    <dbReference type="NCBI Taxonomy" id="46969"/>
    <lineage>
        <taxon>Eukaryota</taxon>
        <taxon>Viridiplantae</taxon>
        <taxon>Streptophyta</taxon>
        <taxon>Embryophyta</taxon>
        <taxon>Tracheophyta</taxon>
        <taxon>Spermatophyta</taxon>
        <taxon>Magnoliopsida</taxon>
        <taxon>Ranunculales</taxon>
        <taxon>Ranunculaceae</taxon>
        <taxon>Thalictroideae</taxon>
        <taxon>Thalictrum</taxon>
    </lineage>
</organism>
<accession>A0A7J6VZU2</accession>
<comment type="caution">
    <text evidence="2">The sequence shown here is derived from an EMBL/GenBank/DDBJ whole genome shotgun (WGS) entry which is preliminary data.</text>
</comment>
<keyword evidence="3" id="KW-1185">Reference proteome</keyword>
<evidence type="ECO:0000313" key="2">
    <source>
        <dbReference type="EMBL" id="KAF5190401.1"/>
    </source>
</evidence>
<proteinExistence type="predicted"/>
<dbReference type="EMBL" id="JABWDY010024252">
    <property type="protein sequence ID" value="KAF5190401.1"/>
    <property type="molecule type" value="Genomic_DNA"/>
</dbReference>
<reference evidence="2 3" key="1">
    <citation type="submission" date="2020-06" db="EMBL/GenBank/DDBJ databases">
        <title>Transcriptomic and genomic resources for Thalictrum thalictroides and T. hernandezii: Facilitating candidate gene discovery in an emerging model plant lineage.</title>
        <authorList>
            <person name="Arias T."/>
            <person name="Riano-Pachon D.M."/>
            <person name="Di Stilio V.S."/>
        </authorList>
    </citation>
    <scope>NUCLEOTIDE SEQUENCE [LARGE SCALE GENOMIC DNA]</scope>
    <source>
        <strain evidence="3">cv. WT478/WT964</strain>
        <tissue evidence="2">Leaves</tissue>
    </source>
</reference>
<name>A0A7J6VZU2_THATH</name>
<dbReference type="AlphaFoldDB" id="A0A7J6VZU2"/>
<protein>
    <submittedName>
        <fullName evidence="2">Uncharacterized protein</fullName>
    </submittedName>
</protein>